<sequence>MNWQDLGEELRGIGLSAVGGALVGGAPGAVLATGQEIAKRIGAAEASPEVIRDALEADPEALAQMRALEVEMAKVDERREARAADSAEELARIATADVQDARATRGVDDWMRAALAPLVLAITVALSVYIFKVTPEGKEPSSTAMYILGQFGGFSAAVIYFYFGSSLGSARRAEEISRMKGAGK</sequence>
<accession>A0A501WZC8</accession>
<dbReference type="RefSeq" id="WP_140452708.1">
    <property type="nucleotide sequence ID" value="NZ_VFRP01000002.1"/>
</dbReference>
<evidence type="ECO:0000313" key="2">
    <source>
        <dbReference type="EMBL" id="TPE53087.1"/>
    </source>
</evidence>
<keyword evidence="3" id="KW-1185">Reference proteome</keyword>
<dbReference type="EMBL" id="VFRP01000002">
    <property type="protein sequence ID" value="TPE53087.1"/>
    <property type="molecule type" value="Genomic_DNA"/>
</dbReference>
<organism evidence="2 3">
    <name type="scientific">Amaricoccus solimangrovi</name>
    <dbReference type="NCBI Taxonomy" id="2589815"/>
    <lineage>
        <taxon>Bacteria</taxon>
        <taxon>Pseudomonadati</taxon>
        <taxon>Pseudomonadota</taxon>
        <taxon>Alphaproteobacteria</taxon>
        <taxon>Rhodobacterales</taxon>
        <taxon>Paracoccaceae</taxon>
        <taxon>Amaricoccus</taxon>
    </lineage>
</organism>
<keyword evidence="1" id="KW-0472">Membrane</keyword>
<reference evidence="2 3" key="1">
    <citation type="submission" date="2019-06" db="EMBL/GenBank/DDBJ databases">
        <title>A novel bacterium of genus Amaricoccus, isolated from marine sediment.</title>
        <authorList>
            <person name="Huang H."/>
            <person name="Mo K."/>
            <person name="Hu Y."/>
        </authorList>
    </citation>
    <scope>NUCLEOTIDE SEQUENCE [LARGE SCALE GENOMIC DNA]</scope>
    <source>
        <strain evidence="2 3">HB172011</strain>
    </source>
</reference>
<keyword evidence="1" id="KW-1133">Transmembrane helix</keyword>
<proteinExistence type="predicted"/>
<gene>
    <name evidence="2" type="ORF">FJM51_03425</name>
</gene>
<name>A0A501WZC8_9RHOB</name>
<evidence type="ECO:0000313" key="3">
    <source>
        <dbReference type="Proteomes" id="UP000319255"/>
    </source>
</evidence>
<dbReference type="AlphaFoldDB" id="A0A501WZC8"/>
<comment type="caution">
    <text evidence="2">The sequence shown here is derived from an EMBL/GenBank/DDBJ whole genome shotgun (WGS) entry which is preliminary data.</text>
</comment>
<protein>
    <submittedName>
        <fullName evidence="2">Uncharacterized protein</fullName>
    </submittedName>
</protein>
<dbReference type="Proteomes" id="UP000319255">
    <property type="component" value="Unassembled WGS sequence"/>
</dbReference>
<feature type="transmembrane region" description="Helical" evidence="1">
    <location>
        <begin position="143"/>
        <end position="163"/>
    </location>
</feature>
<feature type="transmembrane region" description="Helical" evidence="1">
    <location>
        <begin position="12"/>
        <end position="32"/>
    </location>
</feature>
<feature type="transmembrane region" description="Helical" evidence="1">
    <location>
        <begin position="110"/>
        <end position="131"/>
    </location>
</feature>
<keyword evidence="1" id="KW-0812">Transmembrane</keyword>
<evidence type="ECO:0000256" key="1">
    <source>
        <dbReference type="SAM" id="Phobius"/>
    </source>
</evidence>